<dbReference type="GO" id="GO:0005524">
    <property type="term" value="F:ATP binding"/>
    <property type="evidence" value="ECO:0007669"/>
    <property type="project" value="UniProtKB-KW"/>
</dbReference>
<accession>A0A7R9BFW7</accession>
<evidence type="ECO:0000256" key="3">
    <source>
        <dbReference type="ARBA" id="ARBA00011643"/>
    </source>
</evidence>
<dbReference type="Pfam" id="PF21964">
    <property type="entry name" value="NSF_ATPase_lid"/>
    <property type="match status" value="1"/>
</dbReference>
<evidence type="ECO:0000256" key="2">
    <source>
        <dbReference type="ARBA" id="ARBA00006914"/>
    </source>
</evidence>
<sequence length="1160" mass="127890">MTLKSVILVGGPLKESQLWCVSLEAERKGSQVSCRGAAPSSVEHGTGTRFRPLSLDVPKPLFPVAGLPMIQHHIEACLEVPGLNEILIIGFYPQSELQSFLDIMGKKYGIAIRYRQEYAALGTAGGIYHFRDHIRKGDPEGFFILNGDVCADFNLVDLLETHRKAKETGALLTMMGTDSTRNQSTNYGCIVKSPSDSSVVHYVEKPHTFVSSLINCGVYCCSVQLLDYLKQVYQSKQESGVNTGAPWGDELERLSIEQDILYDVFIDPKAVVDPTAVLGPNVSVGPGVTIGAGARIRDAIILGSAAIGEHAYICHAIVGWNSSVGMWARIEGTPNDPNPDKPFAKMENLPLFSEHGRLNPAITILGCNVQVPREVIVLNSIVLPHKDLSRSYKNEIILHLEIINEDGKRFIFSPYQEGSMKRGVLGFTLVHRKWAYLSVNQDVEVRPFQMDPSTHCIGSVVLEVDYLQRKGAGNEQYDTDAMAKEFCMQFHHMALTRMQPLVFSFQGKRILQLTCKEIQVTDIRALKENSKDVKPIQAEYGVILPNTTVTFEKSEGCPIILTGRSKGKTARPAIINPEWNFEKMGVGGLDREFNAIFRRAFASRVFPPEVVEQLGCKHVRGILLYGPPGTGKTLMARQIGKMLNAREPKIVNGPQILDKYVGESEANIRRLFADAEEEEIRMGPNSGLHIIIFDEIDAICKQRGSVAGASGVHDTVVNQLLSKMDGVDQLNNILVIGMTNRRDMIDEALLRPGRLEVQMEIGLPNEHGRLQILNIHTARMKDYKKIANDVDLPELATLTKNFSGAEIEGLVRAAQSTALNRLVKASSKVEIDPEAAEKLMVNRGDFMHALENDVKPAFGTMEEKLTRLLDRGIIHWSPIVNHILEDGFLLTQMVKSPKGSGLVSLLLEGPPNTGKTAIAAHLAMKSDLPFVKVVSPEDMVGFSESSKCLHIRKVFDDAYKSPLSCVIVDNVERLLDYGPIGPRYSNIMLQALLVLLKQQPPKGRKLLVICTSSQRLSKVIPPCSSTAAFTAATLAAILAAVKAAVDENGGNTLDDLEAILGMNATAVLEQMEMLSAFSSVLHVSCLSTAEHVVTVLQEPEFSDAFDGTMIAEIARRTHNKTFSIGIKKLLSRIDWARETNVENRVMKFICKMEEEEELSA</sequence>
<dbReference type="FunFam" id="1.10.8.60:FF:000026">
    <property type="entry name" value="vesicle-fusing ATPase isoform X1"/>
    <property type="match status" value="1"/>
</dbReference>
<feature type="domain" description="AAA+ ATPase" evidence="10">
    <location>
        <begin position="901"/>
        <end position="1044"/>
    </location>
</feature>
<dbReference type="GO" id="GO:0016740">
    <property type="term" value="F:transferase activity"/>
    <property type="evidence" value="ECO:0007669"/>
    <property type="project" value="InterPro"/>
</dbReference>
<dbReference type="InterPro" id="IPR003960">
    <property type="entry name" value="ATPase_AAA_CS"/>
</dbReference>
<dbReference type="PANTHER" id="PTHR23078">
    <property type="entry name" value="VESICULAR-FUSION PROTEIN NSF"/>
    <property type="match status" value="1"/>
</dbReference>
<keyword evidence="6" id="KW-0677">Repeat</keyword>
<comment type="subunit">
    <text evidence="3">Homohexamer.</text>
</comment>
<dbReference type="SUPFAM" id="SSF53448">
    <property type="entry name" value="Nucleotide-diphospho-sugar transferases"/>
    <property type="match status" value="1"/>
</dbReference>
<keyword evidence="7" id="KW-0547">Nucleotide-binding</keyword>
<keyword evidence="8" id="KW-0067">ATP-binding</keyword>
<protein>
    <recommendedName>
        <fullName evidence="10">AAA+ ATPase domain-containing protein</fullName>
    </recommendedName>
</protein>
<keyword evidence="4" id="KW-0813">Transport</keyword>
<gene>
    <name evidence="11" type="ORF">NMOB1V02_LOCUS1157</name>
</gene>
<evidence type="ECO:0000313" key="12">
    <source>
        <dbReference type="Proteomes" id="UP000678499"/>
    </source>
</evidence>
<dbReference type="Gene3D" id="3.10.330.10">
    <property type="match status" value="1"/>
</dbReference>
<reference evidence="11" key="1">
    <citation type="submission" date="2020-11" db="EMBL/GenBank/DDBJ databases">
        <authorList>
            <person name="Tran Van P."/>
        </authorList>
    </citation>
    <scope>NUCLEOTIDE SEQUENCE</scope>
</reference>
<dbReference type="InterPro" id="IPR039812">
    <property type="entry name" value="Vesicle-fus_ATPase"/>
</dbReference>
<dbReference type="Gene3D" id="1.10.8.60">
    <property type="match status" value="2"/>
</dbReference>
<name>A0A7R9BFW7_9CRUS</name>
<dbReference type="Pfam" id="PF00483">
    <property type="entry name" value="NTP_transferase"/>
    <property type="match status" value="1"/>
</dbReference>
<dbReference type="SMART" id="SM00382">
    <property type="entry name" value="AAA"/>
    <property type="match status" value="2"/>
</dbReference>
<dbReference type="OrthoDB" id="9982946at2759"/>
<evidence type="ECO:0000256" key="8">
    <source>
        <dbReference type="ARBA" id="ARBA00022840"/>
    </source>
</evidence>
<dbReference type="CDD" id="cd19504">
    <property type="entry name" value="RecA-like_NSF-SEC18_r1-like"/>
    <property type="match status" value="1"/>
</dbReference>
<evidence type="ECO:0000256" key="1">
    <source>
        <dbReference type="ARBA" id="ARBA00004496"/>
    </source>
</evidence>
<organism evidence="11">
    <name type="scientific">Notodromas monacha</name>
    <dbReference type="NCBI Taxonomy" id="399045"/>
    <lineage>
        <taxon>Eukaryota</taxon>
        <taxon>Metazoa</taxon>
        <taxon>Ecdysozoa</taxon>
        <taxon>Arthropoda</taxon>
        <taxon>Crustacea</taxon>
        <taxon>Oligostraca</taxon>
        <taxon>Ostracoda</taxon>
        <taxon>Podocopa</taxon>
        <taxon>Podocopida</taxon>
        <taxon>Cypridocopina</taxon>
        <taxon>Cypridoidea</taxon>
        <taxon>Cyprididae</taxon>
        <taxon>Notodromas</taxon>
    </lineage>
</organism>
<dbReference type="EMBL" id="CAJPEX010000110">
    <property type="protein sequence ID" value="CAG0913410.1"/>
    <property type="molecule type" value="Genomic_DNA"/>
</dbReference>
<dbReference type="InterPro" id="IPR029044">
    <property type="entry name" value="Nucleotide-diphossugar_trans"/>
</dbReference>
<dbReference type="GO" id="GO:0006891">
    <property type="term" value="P:intra-Golgi vesicle-mediated transport"/>
    <property type="evidence" value="ECO:0007669"/>
    <property type="project" value="TreeGrafter"/>
</dbReference>
<dbReference type="Gene3D" id="3.40.50.300">
    <property type="entry name" value="P-loop containing nucleotide triphosphate hydrolases"/>
    <property type="match status" value="2"/>
</dbReference>
<dbReference type="PANTHER" id="PTHR23078:SF3">
    <property type="entry name" value="VESICLE-FUSING ATPASE"/>
    <property type="match status" value="1"/>
</dbReference>
<dbReference type="Pfam" id="PF25087">
    <property type="entry name" value="GMPPB_C"/>
    <property type="match status" value="1"/>
</dbReference>
<dbReference type="GO" id="GO:0035494">
    <property type="term" value="P:SNARE complex disassembly"/>
    <property type="evidence" value="ECO:0007669"/>
    <property type="project" value="InterPro"/>
</dbReference>
<dbReference type="InterPro" id="IPR054419">
    <property type="entry name" value="NSF_ATPase_lid"/>
</dbReference>
<dbReference type="Gene3D" id="2.160.10.10">
    <property type="entry name" value="Hexapeptide repeat proteins"/>
    <property type="match status" value="1"/>
</dbReference>
<dbReference type="Gene3D" id="2.40.40.20">
    <property type="match status" value="1"/>
</dbReference>
<proteinExistence type="inferred from homology"/>
<evidence type="ECO:0000256" key="9">
    <source>
        <dbReference type="ARBA" id="ARBA00022927"/>
    </source>
</evidence>
<evidence type="ECO:0000256" key="7">
    <source>
        <dbReference type="ARBA" id="ARBA00022741"/>
    </source>
</evidence>
<evidence type="ECO:0000313" key="11">
    <source>
        <dbReference type="EMBL" id="CAD7273258.1"/>
    </source>
</evidence>
<comment type="subcellular location">
    <subcellularLocation>
        <location evidence="1">Cytoplasm</location>
    </subcellularLocation>
</comment>
<dbReference type="InterPro" id="IPR027417">
    <property type="entry name" value="P-loop_NTPase"/>
</dbReference>
<dbReference type="InterPro" id="IPR003959">
    <property type="entry name" value="ATPase_AAA_core"/>
</dbReference>
<dbReference type="GO" id="GO:0043001">
    <property type="term" value="P:Golgi to plasma membrane protein transport"/>
    <property type="evidence" value="ECO:0007669"/>
    <property type="project" value="TreeGrafter"/>
</dbReference>
<dbReference type="SUPFAM" id="SSF50692">
    <property type="entry name" value="ADC-like"/>
    <property type="match status" value="1"/>
</dbReference>
<dbReference type="SUPFAM" id="SSF54585">
    <property type="entry name" value="Cdc48 domain 2-like"/>
    <property type="match status" value="1"/>
</dbReference>
<dbReference type="Gene3D" id="3.90.550.10">
    <property type="entry name" value="Spore Coat Polysaccharide Biosynthesis Protein SpsA, Chain A"/>
    <property type="match status" value="1"/>
</dbReference>
<keyword evidence="12" id="KW-1185">Reference proteome</keyword>
<dbReference type="InterPro" id="IPR041569">
    <property type="entry name" value="AAA_lid_3"/>
</dbReference>
<dbReference type="InterPro" id="IPR029067">
    <property type="entry name" value="CDC48_domain_2-like_sf"/>
</dbReference>
<dbReference type="InterPro" id="IPR005835">
    <property type="entry name" value="NTP_transferase_dom"/>
</dbReference>
<dbReference type="Pfam" id="PF00004">
    <property type="entry name" value="AAA"/>
    <property type="match status" value="2"/>
</dbReference>
<evidence type="ECO:0000256" key="6">
    <source>
        <dbReference type="ARBA" id="ARBA00022737"/>
    </source>
</evidence>
<feature type="domain" description="AAA+ ATPase" evidence="10">
    <location>
        <begin position="618"/>
        <end position="765"/>
    </location>
</feature>
<dbReference type="GO" id="GO:0005795">
    <property type="term" value="C:Golgi stack"/>
    <property type="evidence" value="ECO:0007669"/>
    <property type="project" value="TreeGrafter"/>
</dbReference>
<comment type="similarity">
    <text evidence="2">Belongs to the AAA ATPase family.</text>
</comment>
<dbReference type="FunFam" id="3.40.50.300:FF:000166">
    <property type="entry name" value="vesicle-fusing ATPase isoform X1"/>
    <property type="match status" value="1"/>
</dbReference>
<dbReference type="InterPro" id="IPR056729">
    <property type="entry name" value="GMPPB_C"/>
</dbReference>
<dbReference type="PROSITE" id="PS00674">
    <property type="entry name" value="AAA"/>
    <property type="match status" value="1"/>
</dbReference>
<dbReference type="GO" id="GO:0016887">
    <property type="term" value="F:ATP hydrolysis activity"/>
    <property type="evidence" value="ECO:0007669"/>
    <property type="project" value="InterPro"/>
</dbReference>
<dbReference type="AlphaFoldDB" id="A0A7R9BFW7"/>
<dbReference type="InterPro" id="IPR018357">
    <property type="entry name" value="Hexapep_transf_CS"/>
</dbReference>
<dbReference type="PROSITE" id="PS00101">
    <property type="entry name" value="HEXAPEP_TRANSFERASES"/>
    <property type="match status" value="1"/>
</dbReference>
<evidence type="ECO:0000256" key="4">
    <source>
        <dbReference type="ARBA" id="ARBA00022448"/>
    </source>
</evidence>
<evidence type="ECO:0000256" key="5">
    <source>
        <dbReference type="ARBA" id="ARBA00022490"/>
    </source>
</evidence>
<dbReference type="Proteomes" id="UP000678499">
    <property type="component" value="Unassembled WGS sequence"/>
</dbReference>
<dbReference type="FunFam" id="3.40.50.300:FF:000187">
    <property type="entry name" value="Vesicular-fusion ATPase SEC18"/>
    <property type="match status" value="1"/>
</dbReference>
<dbReference type="InterPro" id="IPR003593">
    <property type="entry name" value="AAA+_ATPase"/>
</dbReference>
<dbReference type="SUPFAM" id="SSF52540">
    <property type="entry name" value="P-loop containing nucleoside triphosphate hydrolases"/>
    <property type="match status" value="2"/>
</dbReference>
<dbReference type="Pfam" id="PF17862">
    <property type="entry name" value="AAA_lid_3"/>
    <property type="match status" value="1"/>
</dbReference>
<evidence type="ECO:0000259" key="10">
    <source>
        <dbReference type="SMART" id="SM00382"/>
    </source>
</evidence>
<keyword evidence="9" id="KW-0653">Protein transport</keyword>
<dbReference type="EMBL" id="OA882147">
    <property type="protein sequence ID" value="CAD7273258.1"/>
    <property type="molecule type" value="Genomic_DNA"/>
</dbReference>
<keyword evidence="5" id="KW-0963">Cytoplasm</keyword>
<dbReference type="InterPro" id="IPR009010">
    <property type="entry name" value="Asp_de-COase-like_dom_sf"/>
</dbReference>